<evidence type="ECO:0000313" key="6">
    <source>
        <dbReference type="EMBL" id="QNO54319.1"/>
    </source>
</evidence>
<evidence type="ECO:0000256" key="3">
    <source>
        <dbReference type="SAM" id="MobiDB-lite"/>
    </source>
</evidence>
<evidence type="ECO:0000259" key="4">
    <source>
        <dbReference type="Pfam" id="PF13359"/>
    </source>
</evidence>
<sequence>MDDRALRATIGLSASEFNQLALSFGPEIEKEGWHRYEIDFEQGNRKRKPGGGRIGNLKSSTEKLFFILFYFKCYPTFDVLGLLFNLNRSNACRNVQKLTPILEKVLGKKMALPSRKIKSLKELFEIFPGAKDIFIDGTERPIQRPKDEEKQKESYSGKKKAHTRKNILITDINRWIGYLSPPEEGKKHDYGMFKGLFPPEIFPKGITLWLDLGFTGVDKDYPDASVMMPKKKPRGKELTGKEKAQNKVISSIRVRVEHAIGGIKRMRITTDKFRNKKETFNDKAMLISCGLWNYLLMCR</sequence>
<dbReference type="InterPro" id="IPR027805">
    <property type="entry name" value="Transposase_HTH_dom"/>
</dbReference>
<accession>A0A7G9Z235</accession>
<evidence type="ECO:0000259" key="5">
    <source>
        <dbReference type="Pfam" id="PF13613"/>
    </source>
</evidence>
<dbReference type="PANTHER" id="PTHR23080">
    <property type="entry name" value="THAP DOMAIN PROTEIN"/>
    <property type="match status" value="1"/>
</dbReference>
<proteinExistence type="predicted"/>
<protein>
    <recommendedName>
        <fullName evidence="7">DDE Tnp4 domain-containing protein</fullName>
    </recommendedName>
</protein>
<dbReference type="Pfam" id="PF13613">
    <property type="entry name" value="HTH_Tnp_4"/>
    <property type="match status" value="1"/>
</dbReference>
<gene>
    <name evidence="6" type="ORF">MAAFGJEL_00011</name>
</gene>
<evidence type="ECO:0000256" key="1">
    <source>
        <dbReference type="ARBA" id="ARBA00001968"/>
    </source>
</evidence>
<dbReference type="PANTHER" id="PTHR23080:SF141">
    <property type="entry name" value="TRANSPOSASE HELIX-TURN-HELIX DOMAIN-CONTAINING PROTEIN"/>
    <property type="match status" value="1"/>
</dbReference>
<name>A0A7G9Z235_9EURY</name>
<evidence type="ECO:0000256" key="2">
    <source>
        <dbReference type="ARBA" id="ARBA00022723"/>
    </source>
</evidence>
<feature type="region of interest" description="Disordered" evidence="3">
    <location>
        <begin position="138"/>
        <end position="162"/>
    </location>
</feature>
<organism evidence="6">
    <name type="scientific">Candidatus Methanophaga sp. ANME-1 ERB7</name>
    <dbReference type="NCBI Taxonomy" id="2759913"/>
    <lineage>
        <taxon>Archaea</taxon>
        <taxon>Methanobacteriati</taxon>
        <taxon>Methanobacteriota</taxon>
        <taxon>Stenosarchaea group</taxon>
        <taxon>Methanomicrobia</taxon>
        <taxon>Candidatus Methanophagales</taxon>
        <taxon>Candidatus Methanophagaceae</taxon>
        <taxon>Candidatus Methanophaga</taxon>
    </lineage>
</organism>
<feature type="domain" description="Transposase Helix-turn-helix" evidence="5">
    <location>
        <begin position="57"/>
        <end position="106"/>
    </location>
</feature>
<dbReference type="Pfam" id="PF13359">
    <property type="entry name" value="DDE_Tnp_4"/>
    <property type="match status" value="1"/>
</dbReference>
<comment type="cofactor">
    <cofactor evidence="1">
        <name>a divalent metal cation</name>
        <dbReference type="ChEBI" id="CHEBI:60240"/>
    </cofactor>
</comment>
<keyword evidence="2" id="KW-0479">Metal-binding</keyword>
<evidence type="ECO:0008006" key="7">
    <source>
        <dbReference type="Google" id="ProtNLM"/>
    </source>
</evidence>
<dbReference type="EMBL" id="MT631575">
    <property type="protein sequence ID" value="QNO54319.1"/>
    <property type="molecule type" value="Genomic_DNA"/>
</dbReference>
<dbReference type="GO" id="GO:0046872">
    <property type="term" value="F:metal ion binding"/>
    <property type="evidence" value="ECO:0007669"/>
    <property type="project" value="UniProtKB-KW"/>
</dbReference>
<feature type="compositionally biased region" description="Basic and acidic residues" evidence="3">
    <location>
        <begin position="138"/>
        <end position="156"/>
    </location>
</feature>
<dbReference type="AlphaFoldDB" id="A0A7G9Z235"/>
<feature type="domain" description="DDE Tnp4" evidence="4">
    <location>
        <begin position="135"/>
        <end position="293"/>
    </location>
</feature>
<reference evidence="6" key="1">
    <citation type="submission" date="2020-06" db="EMBL/GenBank/DDBJ databases">
        <title>Unique genomic features of the anaerobic methanotrophic archaea.</title>
        <authorList>
            <person name="Chadwick G.L."/>
            <person name="Skennerton C.T."/>
            <person name="Laso-Perez R."/>
            <person name="Leu A.O."/>
            <person name="Speth D.R."/>
            <person name="Yu H."/>
            <person name="Morgan-Lang C."/>
            <person name="Hatzenpichler R."/>
            <person name="Goudeau D."/>
            <person name="Malmstrom R."/>
            <person name="Brazelton W.J."/>
            <person name="Woyke T."/>
            <person name="Hallam S.J."/>
            <person name="Tyson G.W."/>
            <person name="Wegener G."/>
            <person name="Boetius A."/>
            <person name="Orphan V."/>
        </authorList>
    </citation>
    <scope>NUCLEOTIDE SEQUENCE</scope>
</reference>
<dbReference type="InterPro" id="IPR027806">
    <property type="entry name" value="HARBI1_dom"/>
</dbReference>